<feature type="signal peptide" evidence="1">
    <location>
        <begin position="1"/>
        <end position="24"/>
    </location>
</feature>
<organism evidence="2 3">
    <name type="scientific">Devosia litorisediminis</name>
    <dbReference type="NCBI Taxonomy" id="2829817"/>
    <lineage>
        <taxon>Bacteria</taxon>
        <taxon>Pseudomonadati</taxon>
        <taxon>Pseudomonadota</taxon>
        <taxon>Alphaproteobacteria</taxon>
        <taxon>Hyphomicrobiales</taxon>
        <taxon>Devosiaceae</taxon>
        <taxon>Devosia</taxon>
    </lineage>
</organism>
<accession>A0A942EAA4</accession>
<feature type="chain" id="PRO_5036898614" evidence="1">
    <location>
        <begin position="25"/>
        <end position="105"/>
    </location>
</feature>
<dbReference type="RefSeq" id="WP_212657288.1">
    <property type="nucleotide sequence ID" value="NZ_JAGXTP010000001.1"/>
</dbReference>
<keyword evidence="1" id="KW-0732">Signal</keyword>
<keyword evidence="3" id="KW-1185">Reference proteome</keyword>
<dbReference type="AlphaFoldDB" id="A0A942EAA4"/>
<dbReference type="EMBL" id="JAGXTP010000001">
    <property type="protein sequence ID" value="MBS3847684.1"/>
    <property type="molecule type" value="Genomic_DNA"/>
</dbReference>
<comment type="caution">
    <text evidence="2">The sequence shown here is derived from an EMBL/GenBank/DDBJ whole genome shotgun (WGS) entry which is preliminary data.</text>
</comment>
<gene>
    <name evidence="2" type="ORF">KD146_03130</name>
</gene>
<protein>
    <submittedName>
        <fullName evidence="2">Uncharacterized protein</fullName>
    </submittedName>
</protein>
<name>A0A942EAA4_9HYPH</name>
<sequence length="105" mass="10726">MRFTNIISAATLAVALGVSGAATAATLVGNVTVTDIDLPRVQAMCDQMVSATADAVGEDLSENTANDVASTDSDAKGIDDITLQDCIDAGLLPEDTEVPEIEVTN</sequence>
<proteinExistence type="predicted"/>
<dbReference type="Proteomes" id="UP000678281">
    <property type="component" value="Unassembled WGS sequence"/>
</dbReference>
<evidence type="ECO:0000256" key="1">
    <source>
        <dbReference type="SAM" id="SignalP"/>
    </source>
</evidence>
<reference evidence="2" key="1">
    <citation type="submission" date="2021-04" db="EMBL/GenBank/DDBJ databases">
        <title>Devosia litorisediminis sp. nov., isolated from a sand dune.</title>
        <authorList>
            <person name="Park S."/>
            <person name="Yoon J.-H."/>
        </authorList>
    </citation>
    <scope>NUCLEOTIDE SEQUENCE</scope>
    <source>
        <strain evidence="2">BSSL-BM10</strain>
    </source>
</reference>
<evidence type="ECO:0000313" key="3">
    <source>
        <dbReference type="Proteomes" id="UP000678281"/>
    </source>
</evidence>
<evidence type="ECO:0000313" key="2">
    <source>
        <dbReference type="EMBL" id="MBS3847684.1"/>
    </source>
</evidence>